<name>A0A369VT53_9SPHN</name>
<evidence type="ECO:0000313" key="4">
    <source>
        <dbReference type="Proteomes" id="UP000253918"/>
    </source>
</evidence>
<protein>
    <submittedName>
        <fullName evidence="3">Thermonuclease family protein</fullName>
    </submittedName>
</protein>
<evidence type="ECO:0000259" key="2">
    <source>
        <dbReference type="SMART" id="SM00318"/>
    </source>
</evidence>
<dbReference type="InterPro" id="IPR016071">
    <property type="entry name" value="Staphylococal_nuclease_OB-fold"/>
</dbReference>
<sequence>MLASCGAADSRGAARGDADQRAPRFEAEARALDGDTVSVDFRLLGVDAFERKQLCQRDGACWACGKAAQDLAARQVRNASAAFTLTPDETYGRPVATVTVDGKDLGESMIRAGLAIPALKYLRHDPERASSYAAAYDAAERGHVGVHAGTWLDPAKWRRGERLECER</sequence>
<proteinExistence type="predicted"/>
<feature type="domain" description="TNase-like" evidence="2">
    <location>
        <begin position="22"/>
        <end position="149"/>
    </location>
</feature>
<dbReference type="EMBL" id="QQNB01000005">
    <property type="protein sequence ID" value="RDE04360.1"/>
    <property type="molecule type" value="Genomic_DNA"/>
</dbReference>
<dbReference type="SMART" id="SM00318">
    <property type="entry name" value="SNc"/>
    <property type="match status" value="1"/>
</dbReference>
<feature type="compositionally biased region" description="Basic and acidic residues" evidence="1">
    <location>
        <begin position="12"/>
        <end position="21"/>
    </location>
</feature>
<feature type="compositionally biased region" description="Low complexity" evidence="1">
    <location>
        <begin position="1"/>
        <end position="11"/>
    </location>
</feature>
<dbReference type="AlphaFoldDB" id="A0A369VT53"/>
<dbReference type="Gene3D" id="2.40.50.90">
    <property type="match status" value="1"/>
</dbReference>
<gene>
    <name evidence="3" type="ORF">DVW87_16540</name>
</gene>
<dbReference type="Proteomes" id="UP000253918">
    <property type="component" value="Unassembled WGS sequence"/>
</dbReference>
<organism evidence="3 4">
    <name type="scientific">Sphingomonas aracearum</name>
    <dbReference type="NCBI Taxonomy" id="2283317"/>
    <lineage>
        <taxon>Bacteria</taxon>
        <taxon>Pseudomonadati</taxon>
        <taxon>Pseudomonadota</taxon>
        <taxon>Alphaproteobacteria</taxon>
        <taxon>Sphingomonadales</taxon>
        <taxon>Sphingomonadaceae</taxon>
        <taxon>Sphingomonas</taxon>
    </lineage>
</organism>
<dbReference type="SUPFAM" id="SSF50199">
    <property type="entry name" value="Staphylococcal nuclease"/>
    <property type="match status" value="1"/>
</dbReference>
<dbReference type="InterPro" id="IPR035437">
    <property type="entry name" value="SNase_OB-fold_sf"/>
</dbReference>
<feature type="region of interest" description="Disordered" evidence="1">
    <location>
        <begin position="1"/>
        <end position="21"/>
    </location>
</feature>
<keyword evidence="4" id="KW-1185">Reference proteome</keyword>
<accession>A0A369VT53</accession>
<dbReference type="Pfam" id="PF00565">
    <property type="entry name" value="SNase"/>
    <property type="match status" value="1"/>
</dbReference>
<comment type="caution">
    <text evidence="3">The sequence shown here is derived from an EMBL/GenBank/DDBJ whole genome shotgun (WGS) entry which is preliminary data.</text>
</comment>
<reference evidence="3 4" key="1">
    <citation type="submission" date="2018-07" db="EMBL/GenBank/DDBJ databases">
        <title>a novel species of Sphingomonas isolated from the rhizosphere soil of Araceae plant.</title>
        <authorList>
            <person name="Zhiyong W."/>
            <person name="Qinglan Z."/>
            <person name="Zhiwei F."/>
            <person name="Ding X."/>
            <person name="Gejiao W."/>
            <person name="Shixue Z."/>
        </authorList>
    </citation>
    <scope>NUCLEOTIDE SEQUENCE [LARGE SCALE GENOMIC DNA]</scope>
    <source>
        <strain evidence="3 4">WZY 27</strain>
    </source>
</reference>
<evidence type="ECO:0000313" key="3">
    <source>
        <dbReference type="EMBL" id="RDE04360.1"/>
    </source>
</evidence>
<evidence type="ECO:0000256" key="1">
    <source>
        <dbReference type="SAM" id="MobiDB-lite"/>
    </source>
</evidence>
<dbReference type="OrthoDB" id="9805504at2"/>